<name>A0A7S0CKQ7_9STRA</name>
<dbReference type="EMBL" id="HBEL01047734">
    <property type="protein sequence ID" value="CAD8425934.1"/>
    <property type="molecule type" value="Transcribed_RNA"/>
</dbReference>
<dbReference type="GO" id="GO:0016787">
    <property type="term" value="F:hydrolase activity"/>
    <property type="evidence" value="ECO:0007669"/>
    <property type="project" value="UniProtKB-KW"/>
</dbReference>
<dbReference type="PROSITE" id="PS00893">
    <property type="entry name" value="NUDIX_BOX"/>
    <property type="match status" value="1"/>
</dbReference>
<dbReference type="SUPFAM" id="SSF55811">
    <property type="entry name" value="Nudix"/>
    <property type="match status" value="1"/>
</dbReference>
<dbReference type="Pfam" id="PF00293">
    <property type="entry name" value="NUDIX"/>
    <property type="match status" value="1"/>
</dbReference>
<keyword evidence="1" id="KW-0378">Hydrolase</keyword>
<evidence type="ECO:0000256" key="1">
    <source>
        <dbReference type="ARBA" id="ARBA00022801"/>
    </source>
</evidence>
<dbReference type="InterPro" id="IPR000086">
    <property type="entry name" value="NUDIX_hydrolase_dom"/>
</dbReference>
<proteinExistence type="predicted"/>
<gene>
    <name evidence="3" type="ORF">PINE0816_LOCUS22094</name>
</gene>
<feature type="domain" description="Nudix hydrolase" evidence="2">
    <location>
        <begin position="242"/>
        <end position="415"/>
    </location>
</feature>
<evidence type="ECO:0000259" key="2">
    <source>
        <dbReference type="PROSITE" id="PS51462"/>
    </source>
</evidence>
<dbReference type="AlphaFoldDB" id="A0A7S0CKQ7"/>
<protein>
    <recommendedName>
        <fullName evidence="2">Nudix hydrolase domain-containing protein</fullName>
    </recommendedName>
</protein>
<reference evidence="3" key="1">
    <citation type="submission" date="2021-01" db="EMBL/GenBank/DDBJ databases">
        <authorList>
            <person name="Corre E."/>
            <person name="Pelletier E."/>
            <person name="Niang G."/>
            <person name="Scheremetjew M."/>
            <person name="Finn R."/>
            <person name="Kale V."/>
            <person name="Holt S."/>
            <person name="Cochrane G."/>
            <person name="Meng A."/>
            <person name="Brown T."/>
            <person name="Cohen L."/>
        </authorList>
    </citation>
    <scope>NUCLEOTIDE SEQUENCE</scope>
    <source>
        <strain evidence="3">CCAP1064/1</strain>
    </source>
</reference>
<evidence type="ECO:0000313" key="3">
    <source>
        <dbReference type="EMBL" id="CAD8425934.1"/>
    </source>
</evidence>
<dbReference type="PROSITE" id="PS51462">
    <property type="entry name" value="NUDIX"/>
    <property type="match status" value="1"/>
</dbReference>
<organism evidence="3">
    <name type="scientific">Proboscia inermis</name>
    <dbReference type="NCBI Taxonomy" id="420281"/>
    <lineage>
        <taxon>Eukaryota</taxon>
        <taxon>Sar</taxon>
        <taxon>Stramenopiles</taxon>
        <taxon>Ochrophyta</taxon>
        <taxon>Bacillariophyta</taxon>
        <taxon>Coscinodiscophyceae</taxon>
        <taxon>Rhizosoleniophycidae</taxon>
        <taxon>Rhizosoleniales</taxon>
        <taxon>Rhizosoleniaceae</taxon>
        <taxon>Proboscia</taxon>
    </lineage>
</organism>
<accession>A0A7S0CKQ7</accession>
<sequence>MMRMSSVSYVLLVCSHRFGGPPAHALSVASPNRRHWVSRNGSSKTALHMDAGGTYTPATASGCVRSLASEYIIDISSEWSGTGATSFIPSQLWTLRRIVATGEGSGVGTHTDAIRALRGVSPAEEEATIKASVTKQDIEITVSCASTSTPVDPELVDLISRIAAQRMAHTLSTSTSTTSTTNLGTVRIGTEEIRVSDMQDPRHVYTPMSSKNTGTSELVEMVDGSGTPLAMVPRELVHRFNLLHRGIGVMVFDTRNAGDGDGDGDVRSDLRIPRVYVHRRTDHKRVFPSLYDMFVGGVSGAGEPPELTARRELAEELGLVRVLRDGSGSDDEKTPQLSEMLFRCTVCTSYNRCVVSMFAYTMDNHRDVISWQKEEVAWGTFVEYPMVQQAARLSIDRLKSRNAWPGDDFSDGDLQTVDCLDIKGTDWKEWDFVPDGLLVWEAWEQWRRQNGQRFANAIVSDGASSK</sequence>
<dbReference type="InterPro" id="IPR015797">
    <property type="entry name" value="NUDIX_hydrolase-like_dom_sf"/>
</dbReference>
<dbReference type="Gene3D" id="3.90.79.10">
    <property type="entry name" value="Nucleoside Triphosphate Pyrophosphohydrolase"/>
    <property type="match status" value="1"/>
</dbReference>
<dbReference type="InterPro" id="IPR020084">
    <property type="entry name" value="NUDIX_hydrolase_CS"/>
</dbReference>